<evidence type="ECO:0000259" key="7">
    <source>
        <dbReference type="Pfam" id="PF00482"/>
    </source>
</evidence>
<accession>A0A011T7R8</accession>
<dbReference type="InterPro" id="IPR018076">
    <property type="entry name" value="T2SS_GspF_dom"/>
</dbReference>
<evidence type="ECO:0000313" key="11">
    <source>
        <dbReference type="Proteomes" id="UP000441102"/>
    </source>
</evidence>
<keyword evidence="3 6" id="KW-0812">Transmembrane</keyword>
<keyword evidence="4 6" id="KW-1133">Transmembrane helix</keyword>
<gene>
    <name evidence="8" type="ORF">F9L04_00315</name>
    <name evidence="9" type="ORF">F9L06_06880</name>
    <name evidence="10" type="ORF">IH622_00590</name>
</gene>
<dbReference type="EMBL" id="WBWX01000002">
    <property type="protein sequence ID" value="KAB2801409.1"/>
    <property type="molecule type" value="Genomic_DNA"/>
</dbReference>
<evidence type="ECO:0000313" key="10">
    <source>
        <dbReference type="EMBL" id="MBE0559318.1"/>
    </source>
</evidence>
<dbReference type="AlphaFoldDB" id="A0A011T7R8"/>
<sequence length="333" mass="37054">MFSLLTQKLTDPQFLIGALITVAVFATVVTILMPVLSGSALKSRMKSVATEREAIRSRERARLAAESDRRNSLRHQQKQGIREFVERLDLKRALADEKTIASLRQAGFRGQNPLNIFLFLRFVLPFGAMLIAAIYIFMLGVLADQTFFVRLLVCIFAGYAGFYAPNLYVSNRATKRKQSIRRAWPDALDLMLICVESGMSTEAAFRRVADEIGIQSVELAEELMLTNAELSFLPERRQAYENLANRTGLDPVKSVTQALIQAERYGTPVAQALRTLSQESRDLRLLDAEKKAAALPPKLTVPMIVFFLPVLFIVILGPAFIQISAQGGLFGGN</sequence>
<evidence type="ECO:0000256" key="6">
    <source>
        <dbReference type="SAM" id="Phobius"/>
    </source>
</evidence>
<comment type="subcellular location">
    <subcellularLocation>
        <location evidence="1">Cell membrane</location>
        <topology evidence="1">Multi-pass membrane protein</topology>
    </subcellularLocation>
</comment>
<evidence type="ECO:0000256" key="4">
    <source>
        <dbReference type="ARBA" id="ARBA00022989"/>
    </source>
</evidence>
<feature type="transmembrane region" description="Helical" evidence="6">
    <location>
        <begin position="118"/>
        <end position="141"/>
    </location>
</feature>
<evidence type="ECO:0000256" key="3">
    <source>
        <dbReference type="ARBA" id="ARBA00022692"/>
    </source>
</evidence>
<feature type="transmembrane region" description="Helical" evidence="6">
    <location>
        <begin position="14"/>
        <end position="36"/>
    </location>
</feature>
<dbReference type="EMBL" id="JACZKO010000002">
    <property type="protein sequence ID" value="MBE0559318.1"/>
    <property type="molecule type" value="Genomic_DNA"/>
</dbReference>
<evidence type="ECO:0000313" key="12">
    <source>
        <dbReference type="Proteomes" id="UP000481876"/>
    </source>
</evidence>
<dbReference type="PANTHER" id="PTHR35007">
    <property type="entry name" value="INTEGRAL MEMBRANE PROTEIN-RELATED"/>
    <property type="match status" value="1"/>
</dbReference>
<dbReference type="Proteomes" id="UP000642265">
    <property type="component" value="Unassembled WGS sequence"/>
</dbReference>
<feature type="domain" description="Type II secretion system protein GspF" evidence="7">
    <location>
        <begin position="188"/>
        <end position="316"/>
    </location>
</feature>
<comment type="caution">
    <text evidence="10">The sequence shown here is derived from an EMBL/GenBank/DDBJ whole genome shotgun (WGS) entry which is preliminary data.</text>
</comment>
<reference evidence="10" key="3">
    <citation type="submission" date="2020-10" db="EMBL/GenBank/DDBJ databases">
        <title>Enrichment of novel Verrucomicrobia, Bacteroidetes and Krumholzibacteria in an oxygen-limited, methane- and iron-fed bioreactor inoculated with Bothnian Sea sediments.</title>
        <authorList>
            <person name="Martins P.D."/>
            <person name="de Jong A."/>
            <person name="Lenstra W.K."/>
            <person name="van Helmond N.A.G.M."/>
            <person name="Slomp C.P."/>
            <person name="Jetten M.S.M."/>
            <person name="Welte C.U."/>
            <person name="Rasigraf O."/>
        </authorList>
    </citation>
    <scope>NUCLEOTIDE SEQUENCE</scope>
    <source>
        <strain evidence="10">MAG47</strain>
    </source>
</reference>
<feature type="transmembrane region" description="Helical" evidence="6">
    <location>
        <begin position="299"/>
        <end position="321"/>
    </location>
</feature>
<dbReference type="Proteomes" id="UP000441102">
    <property type="component" value="Unassembled WGS sequence"/>
</dbReference>
<evidence type="ECO:0000256" key="1">
    <source>
        <dbReference type="ARBA" id="ARBA00004651"/>
    </source>
</evidence>
<dbReference type="GO" id="GO:0005886">
    <property type="term" value="C:plasma membrane"/>
    <property type="evidence" value="ECO:0007669"/>
    <property type="project" value="UniProtKB-SubCell"/>
</dbReference>
<evidence type="ECO:0000256" key="5">
    <source>
        <dbReference type="ARBA" id="ARBA00023136"/>
    </source>
</evidence>
<dbReference type="GeneID" id="61318824"/>
<reference evidence="11 12" key="1">
    <citation type="submission" date="2019-09" db="EMBL/GenBank/DDBJ databases">
        <title>Taxonomic organization of the family Brucellaceae based on a phylogenomic approach.</title>
        <authorList>
            <person name="Leclercq S."/>
            <person name="Cloeckaert A."/>
            <person name="Zygmunt M.S."/>
        </authorList>
    </citation>
    <scope>NUCLEOTIDE SEQUENCE [LARGE SCALE GENOMIC DNA]</scope>
    <source>
        <strain evidence="9 11">CCUG 34461</strain>
        <strain evidence="8 12">LMG 3313</strain>
    </source>
</reference>
<dbReference type="PANTHER" id="PTHR35007:SF2">
    <property type="entry name" value="PILUS ASSEMBLE PROTEIN"/>
    <property type="match status" value="1"/>
</dbReference>
<keyword evidence="5 6" id="KW-0472">Membrane</keyword>
<evidence type="ECO:0000313" key="13">
    <source>
        <dbReference type="Proteomes" id="UP000642265"/>
    </source>
</evidence>
<dbReference type="EMBL" id="WBWS01000001">
    <property type="protein sequence ID" value="KAB2773321.1"/>
    <property type="molecule type" value="Genomic_DNA"/>
</dbReference>
<keyword evidence="2" id="KW-1003">Cell membrane</keyword>
<evidence type="ECO:0000256" key="2">
    <source>
        <dbReference type="ARBA" id="ARBA00022475"/>
    </source>
</evidence>
<dbReference type="RefSeq" id="WP_010657795.1">
    <property type="nucleotide sequence ID" value="NZ_CP044970.1"/>
</dbReference>
<organism evidence="10 13">
    <name type="scientific">Brucella anthropi</name>
    <name type="common">Ochrobactrum anthropi</name>
    <dbReference type="NCBI Taxonomy" id="529"/>
    <lineage>
        <taxon>Bacteria</taxon>
        <taxon>Pseudomonadati</taxon>
        <taxon>Pseudomonadota</taxon>
        <taxon>Alphaproteobacteria</taxon>
        <taxon>Hyphomicrobiales</taxon>
        <taxon>Brucellaceae</taxon>
        <taxon>Brucella/Ochrobactrum group</taxon>
        <taxon>Brucella</taxon>
    </lineage>
</organism>
<protein>
    <submittedName>
        <fullName evidence="10">Type II secretion system F family protein</fullName>
    </submittedName>
</protein>
<evidence type="ECO:0000313" key="8">
    <source>
        <dbReference type="EMBL" id="KAB2773321.1"/>
    </source>
</evidence>
<proteinExistence type="predicted"/>
<feature type="transmembrane region" description="Helical" evidence="6">
    <location>
        <begin position="147"/>
        <end position="169"/>
    </location>
</feature>
<reference evidence="10" key="2">
    <citation type="submission" date="2020-09" db="EMBL/GenBank/DDBJ databases">
        <authorList>
            <person name="Dalcin Martins P."/>
        </authorList>
    </citation>
    <scope>NUCLEOTIDE SEQUENCE</scope>
    <source>
        <strain evidence="10">MAG47</strain>
    </source>
</reference>
<dbReference type="Pfam" id="PF00482">
    <property type="entry name" value="T2SSF"/>
    <property type="match status" value="1"/>
</dbReference>
<name>A0A011T7R8_BRUAN</name>
<dbReference type="Proteomes" id="UP000481876">
    <property type="component" value="Unassembled WGS sequence"/>
</dbReference>
<evidence type="ECO:0000313" key="9">
    <source>
        <dbReference type="EMBL" id="KAB2801409.1"/>
    </source>
</evidence>